<comment type="subcellular location">
    <subcellularLocation>
        <location evidence="1">Cytoplasm</location>
    </subcellularLocation>
</comment>
<keyword evidence="3" id="KW-0963">Cytoplasm</keyword>
<dbReference type="NCBIfam" id="NF008969">
    <property type="entry name" value="PRK12317.1"/>
    <property type="match status" value="1"/>
</dbReference>
<protein>
    <recommendedName>
        <fullName evidence="10">Elongation factor 1-alpha</fullName>
    </recommendedName>
</protein>
<dbReference type="GO" id="GO:0003924">
    <property type="term" value="F:GTPase activity"/>
    <property type="evidence" value="ECO:0007669"/>
    <property type="project" value="UniProtKB-UniRule"/>
</dbReference>
<dbReference type="SUPFAM" id="SSF52540">
    <property type="entry name" value="P-loop containing nucleoside triphosphate hydrolases"/>
    <property type="match status" value="1"/>
</dbReference>
<gene>
    <name evidence="12" type="primary">LOC101067847</name>
</gene>
<dbReference type="Proteomes" id="UP000005226">
    <property type="component" value="Chromosome 12"/>
</dbReference>
<evidence type="ECO:0000256" key="1">
    <source>
        <dbReference type="ARBA" id="ARBA00004496"/>
    </source>
</evidence>
<dbReference type="SUPFAM" id="SSF50465">
    <property type="entry name" value="EF-Tu/eEF-1alpha/eIF2-gamma C-terminal domain"/>
    <property type="match status" value="1"/>
</dbReference>
<dbReference type="InterPro" id="IPR054696">
    <property type="entry name" value="GTP-eEF1A_C"/>
</dbReference>
<evidence type="ECO:0000256" key="9">
    <source>
        <dbReference type="ARBA" id="ARBA00054168"/>
    </source>
</evidence>
<evidence type="ECO:0000256" key="7">
    <source>
        <dbReference type="ARBA" id="ARBA00023134"/>
    </source>
</evidence>
<evidence type="ECO:0000256" key="8">
    <source>
        <dbReference type="ARBA" id="ARBA00049117"/>
    </source>
</evidence>
<dbReference type="AlphaFoldDB" id="A0A3B5KMS9"/>
<dbReference type="NCBIfam" id="TIGR00483">
    <property type="entry name" value="EF-1_alpha"/>
    <property type="match status" value="1"/>
</dbReference>
<dbReference type="FunFam" id="2.40.30.10:FF:000003">
    <property type="entry name" value="Elongation factor 1-alpha"/>
    <property type="match status" value="1"/>
</dbReference>
<keyword evidence="4 10" id="KW-0547">Nucleotide-binding</keyword>
<evidence type="ECO:0000313" key="13">
    <source>
        <dbReference type="Proteomes" id="UP000005226"/>
    </source>
</evidence>
<name>A0A3B5KMS9_TAKRU</name>
<dbReference type="InterPro" id="IPR027417">
    <property type="entry name" value="P-loop_NTPase"/>
</dbReference>
<dbReference type="Gene3D" id="3.40.50.300">
    <property type="entry name" value="P-loop containing nucleotide triphosphate hydrolases"/>
    <property type="match status" value="1"/>
</dbReference>
<evidence type="ECO:0000256" key="3">
    <source>
        <dbReference type="ARBA" id="ARBA00022490"/>
    </source>
</evidence>
<feature type="domain" description="Tr-type G" evidence="11">
    <location>
        <begin position="5"/>
        <end position="222"/>
    </location>
</feature>
<dbReference type="PANTHER" id="PTHR23115">
    <property type="entry name" value="TRANSLATION FACTOR"/>
    <property type="match status" value="1"/>
</dbReference>
<dbReference type="InterPro" id="IPR000795">
    <property type="entry name" value="T_Tr_GTP-bd_dom"/>
</dbReference>
<accession>A0A3B5KMS9</accession>
<evidence type="ECO:0000256" key="5">
    <source>
        <dbReference type="ARBA" id="ARBA00022768"/>
    </source>
</evidence>
<dbReference type="GeneTree" id="ENSGT00940000164334"/>
<reference evidence="12 13" key="1">
    <citation type="journal article" date="2011" name="Genome Biol. Evol.">
        <title>Integration of the genetic map and genome assembly of fugu facilitates insights into distinct features of genome evolution in teleosts and mammals.</title>
        <authorList>
            <person name="Kai W."/>
            <person name="Kikuchi K."/>
            <person name="Tohari S."/>
            <person name="Chew A.K."/>
            <person name="Tay A."/>
            <person name="Fujiwara A."/>
            <person name="Hosoya S."/>
            <person name="Suetake H."/>
            <person name="Naruse K."/>
            <person name="Brenner S."/>
            <person name="Suzuki Y."/>
            <person name="Venkatesh B."/>
        </authorList>
    </citation>
    <scope>NUCLEOTIDE SEQUENCE [LARGE SCALE GENOMIC DNA]</scope>
</reference>
<evidence type="ECO:0000256" key="2">
    <source>
        <dbReference type="ARBA" id="ARBA00007249"/>
    </source>
</evidence>
<dbReference type="CDD" id="cd01883">
    <property type="entry name" value="EF1_alpha"/>
    <property type="match status" value="1"/>
</dbReference>
<dbReference type="InterPro" id="IPR009001">
    <property type="entry name" value="Transl_elong_EF1A/Init_IF2_C"/>
</dbReference>
<sequence length="441" mass="48167">MGKEKIHINIVVIGHVDSGKSTSTGHLIYKCGGIDKRTIEKFEKEAAEMGKGSFKYAWVLDKLKAERERGITIDIALWKFETSKYYVTIIDAPGHRDFIKNMITGTSQADCAVLIVAAGVGEFEAGISKNGQTREHALLAFTLGARFNEITKEVSSYIKKIGYNPAAVAFVPISGWHGDNMLEASTKMSWFKGWKVERKEGNASGTTLLDALDAILPPARPTDKPLRLPLQDVYKIGGIGTVPVGRVETGLLKPSMVVTFAPVNLTTEVKSVEMHHESLTEAVPGDNVGFNVKNVSVKEIRRGYVAGDSKNDPPKGADNFNAQVIILNHPGQINAGYAPVLDCHTAHIACKFSELIEKIDRRSGKKLEDQPKFVKSGDAAIVKLIPQKPMVVEPFSNYPPLGRFAVRDMRQTVAVGVIKSVETKEVSGKTTKAAEKAQKKK</sequence>
<dbReference type="SUPFAM" id="SSF50447">
    <property type="entry name" value="Translation proteins"/>
    <property type="match status" value="1"/>
</dbReference>
<dbReference type="InterPro" id="IPR031157">
    <property type="entry name" value="G_TR_CS"/>
</dbReference>
<dbReference type="Pfam" id="PF22594">
    <property type="entry name" value="GTP-eEF1A_C"/>
    <property type="match status" value="1"/>
</dbReference>
<keyword evidence="13" id="KW-1185">Reference proteome</keyword>
<dbReference type="InterPro" id="IPR004161">
    <property type="entry name" value="EFTu-like_2"/>
</dbReference>
<organism evidence="12 13">
    <name type="scientific">Takifugu rubripes</name>
    <name type="common">Japanese pufferfish</name>
    <name type="synonym">Fugu rubripes</name>
    <dbReference type="NCBI Taxonomy" id="31033"/>
    <lineage>
        <taxon>Eukaryota</taxon>
        <taxon>Metazoa</taxon>
        <taxon>Chordata</taxon>
        <taxon>Craniata</taxon>
        <taxon>Vertebrata</taxon>
        <taxon>Euteleostomi</taxon>
        <taxon>Actinopterygii</taxon>
        <taxon>Neopterygii</taxon>
        <taxon>Teleostei</taxon>
        <taxon>Neoteleostei</taxon>
        <taxon>Acanthomorphata</taxon>
        <taxon>Eupercaria</taxon>
        <taxon>Tetraodontiformes</taxon>
        <taxon>Tetradontoidea</taxon>
        <taxon>Tetraodontidae</taxon>
        <taxon>Takifugu</taxon>
    </lineage>
</organism>
<keyword evidence="5 10" id="KW-0251">Elongation factor</keyword>
<dbReference type="Pfam" id="PF03144">
    <property type="entry name" value="GTP_EFTU_D2"/>
    <property type="match status" value="1"/>
</dbReference>
<dbReference type="Ensembl" id="ENSTRUT00000052341.2">
    <property type="protein sequence ID" value="ENSTRUP00000057380.2"/>
    <property type="gene ID" value="ENSTRUG00000005066.3"/>
</dbReference>
<evidence type="ECO:0000313" key="12">
    <source>
        <dbReference type="Ensembl" id="ENSTRUP00000057380.2"/>
    </source>
</evidence>
<dbReference type="CDD" id="cd03693">
    <property type="entry name" value="EF1_alpha_II"/>
    <property type="match status" value="1"/>
</dbReference>
<comment type="function">
    <text evidence="9">Translation elongation factor that catalyzes the GTP-dependent binding of aminoacyl-tRNA (aa-tRNA) to the A-site of ribosomes during the elongation phase of protein synthesis. Base pairing between the mRNA codon and the aa-tRNA anticodon promotes GTP hydrolysis, releasing the aa-tRNA from EEF1A1 and allowing its accommodation into the ribosome. The growing protein chain is subsequently transferred from the P-site peptidyl tRNA to the A-site aa-tRNA, extending it by one amino acid through ribosome-catalyzed peptide bond formation.</text>
</comment>
<evidence type="ECO:0000259" key="11">
    <source>
        <dbReference type="PROSITE" id="PS51722"/>
    </source>
</evidence>
<dbReference type="GO" id="GO:0005525">
    <property type="term" value="F:GTP binding"/>
    <property type="evidence" value="ECO:0007669"/>
    <property type="project" value="UniProtKB-UniRule"/>
</dbReference>
<evidence type="ECO:0000256" key="6">
    <source>
        <dbReference type="ARBA" id="ARBA00022917"/>
    </source>
</evidence>
<reference evidence="12" key="3">
    <citation type="submission" date="2025-09" db="UniProtKB">
        <authorList>
            <consortium name="Ensembl"/>
        </authorList>
    </citation>
    <scope>IDENTIFICATION</scope>
</reference>
<keyword evidence="7 10" id="KW-0342">GTP-binding</keyword>
<evidence type="ECO:0000256" key="10">
    <source>
        <dbReference type="RuleBase" id="RU000325"/>
    </source>
</evidence>
<dbReference type="CDD" id="cd03705">
    <property type="entry name" value="EF1_alpha_III"/>
    <property type="match status" value="1"/>
</dbReference>
<dbReference type="InterPro" id="IPR004539">
    <property type="entry name" value="Transl_elong_EF1A_euk/arc"/>
</dbReference>
<dbReference type="InterPro" id="IPR050100">
    <property type="entry name" value="TRAFAC_GTPase_members"/>
</dbReference>
<dbReference type="PROSITE" id="PS51722">
    <property type="entry name" value="G_TR_2"/>
    <property type="match status" value="1"/>
</dbReference>
<keyword evidence="6" id="KW-0648">Protein biosynthesis</keyword>
<dbReference type="FunFam" id="2.40.30.10:FF:000005">
    <property type="entry name" value="Elongation factor 1-alpha"/>
    <property type="match status" value="1"/>
</dbReference>
<dbReference type="InterPro" id="IPR009000">
    <property type="entry name" value="Transl_B-barrel_sf"/>
</dbReference>
<evidence type="ECO:0000256" key="4">
    <source>
        <dbReference type="ARBA" id="ARBA00022741"/>
    </source>
</evidence>
<comment type="function">
    <text evidence="10">This protein promotes the GTP-dependent binding of aminoacyl-tRNA to the A-site of ribosomes during protein biosynthesis.</text>
</comment>
<dbReference type="GO" id="GO:0005737">
    <property type="term" value="C:cytoplasm"/>
    <property type="evidence" value="ECO:0007669"/>
    <property type="project" value="UniProtKB-SubCell"/>
</dbReference>
<comment type="similarity">
    <text evidence="2 10">Belongs to the TRAFAC class translation factor GTPase superfamily. Classic translation factor GTPase family. EF-Tu/EF-1A subfamily.</text>
</comment>
<reference evidence="12" key="2">
    <citation type="submission" date="2025-08" db="UniProtKB">
        <authorList>
            <consortium name="Ensembl"/>
        </authorList>
    </citation>
    <scope>IDENTIFICATION</scope>
</reference>
<dbReference type="Pfam" id="PF00009">
    <property type="entry name" value="GTP_EFTU"/>
    <property type="match status" value="1"/>
</dbReference>
<proteinExistence type="inferred from homology"/>
<comment type="catalytic activity">
    <reaction evidence="8">
        <text>GTP + H2O = GDP + phosphate + H(+)</text>
        <dbReference type="Rhea" id="RHEA:19669"/>
        <dbReference type="ChEBI" id="CHEBI:15377"/>
        <dbReference type="ChEBI" id="CHEBI:15378"/>
        <dbReference type="ChEBI" id="CHEBI:37565"/>
        <dbReference type="ChEBI" id="CHEBI:43474"/>
        <dbReference type="ChEBI" id="CHEBI:58189"/>
    </reaction>
    <physiologicalReaction direction="left-to-right" evidence="8">
        <dbReference type="Rhea" id="RHEA:19670"/>
    </physiologicalReaction>
</comment>
<dbReference type="Gene3D" id="2.40.30.10">
    <property type="entry name" value="Translation factors"/>
    <property type="match status" value="2"/>
</dbReference>
<dbReference type="PROSITE" id="PS00301">
    <property type="entry name" value="G_TR_1"/>
    <property type="match status" value="1"/>
</dbReference>
<dbReference type="PRINTS" id="PR00315">
    <property type="entry name" value="ELONGATNFCT"/>
</dbReference>
<dbReference type="FunFam" id="3.40.50.300:FF:000090">
    <property type="entry name" value="Elongation factor 1-alpha"/>
    <property type="match status" value="1"/>
</dbReference>
<dbReference type="GO" id="GO:0003746">
    <property type="term" value="F:translation elongation factor activity"/>
    <property type="evidence" value="ECO:0007669"/>
    <property type="project" value="UniProtKB-UniRule"/>
</dbReference>